<dbReference type="PANTHER" id="PTHR48106">
    <property type="entry name" value="QUINONE OXIDOREDUCTASE PIG3-RELATED"/>
    <property type="match status" value="1"/>
</dbReference>
<dbReference type="InterPro" id="IPR013149">
    <property type="entry name" value="ADH-like_C"/>
</dbReference>
<dbReference type="InterPro" id="IPR011032">
    <property type="entry name" value="GroES-like_sf"/>
</dbReference>
<protein>
    <submittedName>
        <fullName evidence="4">Zinc-binding dehydrogenase</fullName>
    </submittedName>
</protein>
<gene>
    <name evidence="4" type="ORF">N0K08_03480</name>
</gene>
<evidence type="ECO:0000256" key="1">
    <source>
        <dbReference type="ARBA" id="ARBA00022857"/>
    </source>
</evidence>
<keyword evidence="1" id="KW-0521">NADP</keyword>
<dbReference type="SMART" id="SM00829">
    <property type="entry name" value="PKS_ER"/>
    <property type="match status" value="1"/>
</dbReference>
<dbReference type="SUPFAM" id="SSF50129">
    <property type="entry name" value="GroES-like"/>
    <property type="match status" value="1"/>
</dbReference>
<dbReference type="SUPFAM" id="SSF51735">
    <property type="entry name" value="NAD(P)-binding Rossmann-fold domains"/>
    <property type="match status" value="1"/>
</dbReference>
<dbReference type="InterPro" id="IPR036291">
    <property type="entry name" value="NAD(P)-bd_dom_sf"/>
</dbReference>
<proteinExistence type="predicted"/>
<dbReference type="InterPro" id="IPR020843">
    <property type="entry name" value="ER"/>
</dbReference>
<dbReference type="Proteomes" id="UP001525968">
    <property type="component" value="Unassembled WGS sequence"/>
</dbReference>
<evidence type="ECO:0000256" key="2">
    <source>
        <dbReference type="ARBA" id="ARBA00023002"/>
    </source>
</evidence>
<accession>A0ABT2PGW9</accession>
<keyword evidence="5" id="KW-1185">Reference proteome</keyword>
<evidence type="ECO:0000313" key="5">
    <source>
        <dbReference type="Proteomes" id="UP001525968"/>
    </source>
</evidence>
<feature type="domain" description="Enoyl reductase (ER)" evidence="3">
    <location>
        <begin position="13"/>
        <end position="327"/>
    </location>
</feature>
<dbReference type="InterPro" id="IPR013154">
    <property type="entry name" value="ADH-like_N"/>
</dbReference>
<reference evidence="4 5" key="1">
    <citation type="submission" date="2022-09" db="EMBL/GenBank/DDBJ databases">
        <title>Draft genome of isolate Be4.</title>
        <authorList>
            <person name="Sanchez-Castro I."/>
            <person name="Martinez-Rodriguez P."/>
            <person name="Descostes M."/>
            <person name="Merroun M."/>
        </authorList>
    </citation>
    <scope>NUCLEOTIDE SEQUENCE [LARGE SCALE GENOMIC DNA]</scope>
    <source>
        <strain evidence="4 5">Be4</strain>
    </source>
</reference>
<evidence type="ECO:0000313" key="4">
    <source>
        <dbReference type="EMBL" id="MCT9809680.1"/>
    </source>
</evidence>
<dbReference type="PANTHER" id="PTHR48106:SF18">
    <property type="entry name" value="QUINONE OXIDOREDUCTASE PIG3"/>
    <property type="match status" value="1"/>
</dbReference>
<evidence type="ECO:0000259" key="3">
    <source>
        <dbReference type="SMART" id="SM00829"/>
    </source>
</evidence>
<dbReference type="Pfam" id="PF00107">
    <property type="entry name" value="ADH_zinc_N"/>
    <property type="match status" value="1"/>
</dbReference>
<keyword evidence="2" id="KW-0560">Oxidoreductase</keyword>
<dbReference type="Gene3D" id="3.40.50.720">
    <property type="entry name" value="NAD(P)-binding Rossmann-like Domain"/>
    <property type="match status" value="1"/>
</dbReference>
<dbReference type="EMBL" id="JAODYH010000002">
    <property type="protein sequence ID" value="MCT9809680.1"/>
    <property type="molecule type" value="Genomic_DNA"/>
</dbReference>
<comment type="caution">
    <text evidence="4">The sequence shown here is derived from an EMBL/GenBank/DDBJ whole genome shotgun (WGS) entry which is preliminary data.</text>
</comment>
<sequence>MKQTTMQSYWMQQNADSSVLEQRAVPVPEPGARQLLVRVRAASLNRGEFVAGHGLHGAPGSWKAIGGECSGEVVALGEGVTGFAMGDRVMGRCAGAFSEYALMDTAEAMQVPAGISWEEAGCIPMTFLVSYDMLVLQGQLESGQWVLINGVSSGVGVASLQLAKALGAKVIGTSGSRDKLNSLAALGLDLGIQTRAPDFSAQVLDATGQQGANLVINTVGGSVFAESIRSLAFEGRLATVGYVDTVVHADIDLGTLHARRLTVFGVSNKLRSKAQRSAAVPRFVAEVLPLFASGRIRPHIDETVDFAHLAQAKARMEAGHHAGKIVLTMPA</sequence>
<organism evidence="4 5">
    <name type="scientific">Acidovorax bellezanensis</name>
    <dbReference type="NCBI Taxonomy" id="2976702"/>
    <lineage>
        <taxon>Bacteria</taxon>
        <taxon>Pseudomonadati</taxon>
        <taxon>Pseudomonadota</taxon>
        <taxon>Betaproteobacteria</taxon>
        <taxon>Burkholderiales</taxon>
        <taxon>Comamonadaceae</taxon>
        <taxon>Acidovorax</taxon>
    </lineage>
</organism>
<dbReference type="Pfam" id="PF08240">
    <property type="entry name" value="ADH_N"/>
    <property type="match status" value="1"/>
</dbReference>
<dbReference type="Gene3D" id="3.90.180.10">
    <property type="entry name" value="Medium-chain alcohol dehydrogenases, catalytic domain"/>
    <property type="match status" value="1"/>
</dbReference>
<dbReference type="RefSeq" id="WP_261498614.1">
    <property type="nucleotide sequence ID" value="NZ_JAODYH010000002.1"/>
</dbReference>
<name>A0ABT2PGW9_9BURK</name>